<name>A0ABD1Z5P4_9MARC</name>
<proteinExistence type="predicted"/>
<evidence type="ECO:0000313" key="2">
    <source>
        <dbReference type="Proteomes" id="UP001605036"/>
    </source>
</evidence>
<dbReference type="EMBL" id="JBHFFA010000002">
    <property type="protein sequence ID" value="KAL2643092.1"/>
    <property type="molecule type" value="Genomic_DNA"/>
</dbReference>
<evidence type="ECO:0000313" key="1">
    <source>
        <dbReference type="EMBL" id="KAL2643092.1"/>
    </source>
</evidence>
<gene>
    <name evidence="1" type="ORF">R1flu_010679</name>
</gene>
<dbReference type="AlphaFoldDB" id="A0ABD1Z5P4"/>
<comment type="caution">
    <text evidence="1">The sequence shown here is derived from an EMBL/GenBank/DDBJ whole genome shotgun (WGS) entry which is preliminary data.</text>
</comment>
<protein>
    <submittedName>
        <fullName evidence="1">Uncharacterized protein</fullName>
    </submittedName>
</protein>
<dbReference type="Proteomes" id="UP001605036">
    <property type="component" value="Unassembled WGS sequence"/>
</dbReference>
<keyword evidence="2" id="KW-1185">Reference proteome</keyword>
<organism evidence="1 2">
    <name type="scientific">Riccia fluitans</name>
    <dbReference type="NCBI Taxonomy" id="41844"/>
    <lineage>
        <taxon>Eukaryota</taxon>
        <taxon>Viridiplantae</taxon>
        <taxon>Streptophyta</taxon>
        <taxon>Embryophyta</taxon>
        <taxon>Marchantiophyta</taxon>
        <taxon>Marchantiopsida</taxon>
        <taxon>Marchantiidae</taxon>
        <taxon>Marchantiales</taxon>
        <taxon>Ricciaceae</taxon>
        <taxon>Riccia</taxon>
    </lineage>
</organism>
<reference evidence="1 2" key="1">
    <citation type="submission" date="2024-09" db="EMBL/GenBank/DDBJ databases">
        <title>Chromosome-scale assembly of Riccia fluitans.</title>
        <authorList>
            <person name="Paukszto L."/>
            <person name="Sawicki J."/>
            <person name="Karawczyk K."/>
            <person name="Piernik-Szablinska J."/>
            <person name="Szczecinska M."/>
            <person name="Mazdziarz M."/>
        </authorList>
    </citation>
    <scope>NUCLEOTIDE SEQUENCE [LARGE SCALE GENOMIC DNA]</scope>
    <source>
        <strain evidence="1">Rf_01</strain>
        <tissue evidence="1">Aerial parts of the thallus</tissue>
    </source>
</reference>
<accession>A0ABD1Z5P4</accession>
<sequence>MSSINDVTIEDIDNDVLIEDIMKVINDFCLKLVEVTEKSILVQLRKDAKEGRELDMNSKDVIEQYVFTLEPLIDEAKASALKAAGAVLQSLHKAVSQVKRWKEGGGGGEESELRRYCH</sequence>